<evidence type="ECO:0000256" key="1">
    <source>
        <dbReference type="SAM" id="MobiDB-lite"/>
    </source>
</evidence>
<feature type="region of interest" description="Disordered" evidence="1">
    <location>
        <begin position="82"/>
        <end position="117"/>
    </location>
</feature>
<accession>A0AAV1FE68</accession>
<keyword evidence="4" id="KW-1185">Reference proteome</keyword>
<feature type="compositionally biased region" description="Polar residues" evidence="1">
    <location>
        <begin position="83"/>
        <end position="97"/>
    </location>
</feature>
<gene>
    <name evidence="3" type="ORF">XNOV1_A011951</name>
</gene>
<evidence type="ECO:0000313" key="3">
    <source>
        <dbReference type="EMBL" id="CAJ1059315.1"/>
    </source>
</evidence>
<feature type="compositionally biased region" description="Polar residues" evidence="1">
    <location>
        <begin position="105"/>
        <end position="117"/>
    </location>
</feature>
<proteinExistence type="predicted"/>
<reference evidence="3" key="1">
    <citation type="submission" date="2023-08" db="EMBL/GenBank/DDBJ databases">
        <authorList>
            <person name="Alioto T."/>
            <person name="Alioto T."/>
            <person name="Gomez Garrido J."/>
        </authorList>
    </citation>
    <scope>NUCLEOTIDE SEQUENCE</scope>
</reference>
<feature type="chain" id="PRO_5043785193" description="Secreted protein" evidence="2">
    <location>
        <begin position="27"/>
        <end position="117"/>
    </location>
</feature>
<dbReference type="AlphaFoldDB" id="A0AAV1FE68"/>
<name>A0AAV1FE68_XYRNO</name>
<dbReference type="EMBL" id="OY660869">
    <property type="protein sequence ID" value="CAJ1059315.1"/>
    <property type="molecule type" value="Genomic_DNA"/>
</dbReference>
<sequence length="117" mass="12557">MVLISPGQRLLRLLLTASILDQLTTTFSSGAPINSGSLSAYRPAHRHTHTGTLTDSSPPNFSEVSSTFLRVVALFLFDEQRRQNSAAEVSAHSSTATREGRTLGDVSTSAQQRAGSR</sequence>
<protein>
    <recommendedName>
        <fullName evidence="5">Secreted protein</fullName>
    </recommendedName>
</protein>
<organism evidence="3 4">
    <name type="scientific">Xyrichtys novacula</name>
    <name type="common">Pearly razorfish</name>
    <name type="synonym">Hemipteronotus novacula</name>
    <dbReference type="NCBI Taxonomy" id="13765"/>
    <lineage>
        <taxon>Eukaryota</taxon>
        <taxon>Metazoa</taxon>
        <taxon>Chordata</taxon>
        <taxon>Craniata</taxon>
        <taxon>Vertebrata</taxon>
        <taxon>Euteleostomi</taxon>
        <taxon>Actinopterygii</taxon>
        <taxon>Neopterygii</taxon>
        <taxon>Teleostei</taxon>
        <taxon>Neoteleostei</taxon>
        <taxon>Acanthomorphata</taxon>
        <taxon>Eupercaria</taxon>
        <taxon>Labriformes</taxon>
        <taxon>Labridae</taxon>
        <taxon>Xyrichtys</taxon>
    </lineage>
</organism>
<feature type="signal peptide" evidence="2">
    <location>
        <begin position="1"/>
        <end position="26"/>
    </location>
</feature>
<evidence type="ECO:0008006" key="5">
    <source>
        <dbReference type="Google" id="ProtNLM"/>
    </source>
</evidence>
<keyword evidence="2" id="KW-0732">Signal</keyword>
<evidence type="ECO:0000256" key="2">
    <source>
        <dbReference type="SAM" id="SignalP"/>
    </source>
</evidence>
<evidence type="ECO:0000313" key="4">
    <source>
        <dbReference type="Proteomes" id="UP001178508"/>
    </source>
</evidence>
<dbReference type="Proteomes" id="UP001178508">
    <property type="component" value="Chromosome 6"/>
</dbReference>